<dbReference type="GO" id="GO:0005576">
    <property type="term" value="C:extracellular region"/>
    <property type="evidence" value="ECO:0007669"/>
    <property type="project" value="InterPro"/>
</dbReference>
<dbReference type="Proteomes" id="UP000007635">
    <property type="component" value="Chromosome XI"/>
</dbReference>
<reference evidence="3 4" key="1">
    <citation type="journal article" date="2021" name="G3 (Bethesda)">
        <title>Improved contiguity of the threespine stickleback genome using long-read sequencing.</title>
        <authorList>
            <person name="Nath S."/>
            <person name="Shaw D.E."/>
            <person name="White M.A."/>
        </authorList>
    </citation>
    <scope>NUCLEOTIDE SEQUENCE [LARGE SCALE GENOMIC DNA]</scope>
    <source>
        <strain evidence="3 4">Lake Benthic</strain>
    </source>
</reference>
<reference evidence="3" key="3">
    <citation type="submission" date="2025-09" db="UniProtKB">
        <authorList>
            <consortium name="Ensembl"/>
        </authorList>
    </citation>
    <scope>IDENTIFICATION</scope>
</reference>
<name>A0AAQ4Q485_GASAC</name>
<accession>A0AAQ4Q485</accession>
<dbReference type="Ensembl" id="ENSGACT00000056892.1">
    <property type="protein sequence ID" value="ENSGACP00000046004.1"/>
    <property type="gene ID" value="ENSGACG00000038005.1"/>
</dbReference>
<dbReference type="GO" id="GO:0008289">
    <property type="term" value="F:lipid binding"/>
    <property type="evidence" value="ECO:0007669"/>
    <property type="project" value="InterPro"/>
</dbReference>
<dbReference type="GeneTree" id="ENSGT01030000234789"/>
<comment type="similarity">
    <text evidence="1">Belongs to the apolipoprotein L family.</text>
</comment>
<proteinExistence type="inferred from homology"/>
<keyword evidence="4" id="KW-1185">Reference proteome</keyword>
<dbReference type="AlphaFoldDB" id="A0AAQ4Q485"/>
<keyword evidence="2" id="KW-0812">Transmembrane</keyword>
<dbReference type="InterPro" id="IPR008405">
    <property type="entry name" value="ApoL"/>
</dbReference>
<protein>
    <submittedName>
        <fullName evidence="3">Uncharacterized protein</fullName>
    </submittedName>
</protein>
<dbReference type="GO" id="GO:0006869">
    <property type="term" value="P:lipid transport"/>
    <property type="evidence" value="ECO:0007669"/>
    <property type="project" value="InterPro"/>
</dbReference>
<dbReference type="GO" id="GO:0016020">
    <property type="term" value="C:membrane"/>
    <property type="evidence" value="ECO:0007669"/>
    <property type="project" value="TreeGrafter"/>
</dbReference>
<reference evidence="3" key="2">
    <citation type="submission" date="2025-08" db="UniProtKB">
        <authorList>
            <consortium name="Ensembl"/>
        </authorList>
    </citation>
    <scope>IDENTIFICATION</scope>
</reference>
<feature type="transmembrane region" description="Helical" evidence="2">
    <location>
        <begin position="130"/>
        <end position="153"/>
    </location>
</feature>
<dbReference type="PANTHER" id="PTHR14096:SF59">
    <property type="entry name" value="APOLIPOPROTEIN L, 1 ISOFORM X1"/>
    <property type="match status" value="1"/>
</dbReference>
<dbReference type="PANTHER" id="PTHR14096">
    <property type="entry name" value="APOLIPOPROTEIN L"/>
    <property type="match status" value="1"/>
</dbReference>
<evidence type="ECO:0000313" key="3">
    <source>
        <dbReference type="Ensembl" id="ENSGACP00000046004.1"/>
    </source>
</evidence>
<evidence type="ECO:0000256" key="2">
    <source>
        <dbReference type="SAM" id="Phobius"/>
    </source>
</evidence>
<keyword evidence="2" id="KW-0472">Membrane</keyword>
<keyword evidence="2" id="KW-1133">Transmembrane helix</keyword>
<dbReference type="Pfam" id="PF05461">
    <property type="entry name" value="ApoL"/>
    <property type="match status" value="1"/>
</dbReference>
<dbReference type="GO" id="GO:0042157">
    <property type="term" value="P:lipoprotein metabolic process"/>
    <property type="evidence" value="ECO:0007669"/>
    <property type="project" value="InterPro"/>
</dbReference>
<feature type="transmembrane region" description="Helical" evidence="2">
    <location>
        <begin position="104"/>
        <end position="124"/>
    </location>
</feature>
<evidence type="ECO:0000256" key="1">
    <source>
        <dbReference type="ARBA" id="ARBA00010090"/>
    </source>
</evidence>
<sequence length="310" mass="34421">MIFDTYTSLSLQDINGLLTWLKRVSSRYNIYFLYRYCVIFLKLEEISYNIVLTDKISADVRQAVRLYNLLMIERKENLHRHVRDFISISDSLDKSKKESKTMNAAGGTTGAVGGVTAVLGIAFAPMTMGASLIATAIGAGMVASAGGMGVYTTKAKKKIVNRMTVEKLVDDYKANVVDLEHCLGFILDGMIELQRHDFARLQRAGARQDSLNMAHLSKSVLRNNINMARGTSVSQTQGMSSERLLLAFVKEIDAYFTGKEGEKLRMSSKSQFSGRVRLLAENLYGELLHLNPVRPTVAVRSDVTKGARPH</sequence>
<organism evidence="3 4">
    <name type="scientific">Gasterosteus aculeatus aculeatus</name>
    <name type="common">three-spined stickleback</name>
    <dbReference type="NCBI Taxonomy" id="481459"/>
    <lineage>
        <taxon>Eukaryota</taxon>
        <taxon>Metazoa</taxon>
        <taxon>Chordata</taxon>
        <taxon>Craniata</taxon>
        <taxon>Vertebrata</taxon>
        <taxon>Euteleostomi</taxon>
        <taxon>Actinopterygii</taxon>
        <taxon>Neopterygii</taxon>
        <taxon>Teleostei</taxon>
        <taxon>Neoteleostei</taxon>
        <taxon>Acanthomorphata</taxon>
        <taxon>Eupercaria</taxon>
        <taxon>Perciformes</taxon>
        <taxon>Cottioidei</taxon>
        <taxon>Gasterosteales</taxon>
        <taxon>Gasterosteidae</taxon>
        <taxon>Gasterosteus</taxon>
    </lineage>
</organism>
<evidence type="ECO:0000313" key="4">
    <source>
        <dbReference type="Proteomes" id="UP000007635"/>
    </source>
</evidence>